<dbReference type="PANTHER" id="PTHR30055:SF200">
    <property type="entry name" value="HTH-TYPE TRANSCRIPTIONAL REPRESSOR BDCR"/>
    <property type="match status" value="1"/>
</dbReference>
<evidence type="ECO:0000313" key="5">
    <source>
        <dbReference type="EMBL" id="GAP27767.1"/>
    </source>
</evidence>
<dbReference type="PANTHER" id="PTHR30055">
    <property type="entry name" value="HTH-TYPE TRANSCRIPTIONAL REGULATOR RUTR"/>
    <property type="match status" value="1"/>
</dbReference>
<dbReference type="GO" id="GO:0003677">
    <property type="term" value="F:DNA binding"/>
    <property type="evidence" value="ECO:0007669"/>
    <property type="project" value="UniProtKB-UniRule"/>
</dbReference>
<feature type="domain" description="HTH tetR-type" evidence="4">
    <location>
        <begin position="62"/>
        <end position="122"/>
    </location>
</feature>
<dbReference type="PROSITE" id="PS01081">
    <property type="entry name" value="HTH_TETR_1"/>
    <property type="match status" value="1"/>
</dbReference>
<gene>
    <name evidence="5" type="ORF">NSK11_contig00023-0016</name>
</gene>
<dbReference type="GO" id="GO:0006355">
    <property type="term" value="P:regulation of DNA-templated transcription"/>
    <property type="evidence" value="ECO:0007669"/>
    <property type="project" value="UniProtKB-ARBA"/>
</dbReference>
<dbReference type="Pfam" id="PF17932">
    <property type="entry name" value="TetR_C_24"/>
    <property type="match status" value="1"/>
</dbReference>
<reference evidence="6" key="1">
    <citation type="submission" date="2015-07" db="EMBL/GenBank/DDBJ databases">
        <title>Nocardia seriolae U-1 whole genome shotgun sequence.</title>
        <authorList>
            <person name="Imajoh M."/>
            <person name="Fukumoto Y."/>
            <person name="Sukeda M."/>
            <person name="Yamane J."/>
            <person name="Yamasaki K."/>
            <person name="Shimizu M."/>
            <person name="Ohnishi K."/>
            <person name="Oshima S."/>
        </authorList>
    </citation>
    <scope>NUCLEOTIDE SEQUENCE [LARGE SCALE GENOMIC DNA]</scope>
    <source>
        <strain evidence="6">U-1</strain>
    </source>
</reference>
<feature type="DNA-binding region" description="H-T-H motif" evidence="2">
    <location>
        <begin position="85"/>
        <end position="104"/>
    </location>
</feature>
<dbReference type="SUPFAM" id="SSF48498">
    <property type="entry name" value="Tetracyclin repressor-like, C-terminal domain"/>
    <property type="match status" value="1"/>
</dbReference>
<organism evidence="5 6">
    <name type="scientific">Nocardia seriolae</name>
    <dbReference type="NCBI Taxonomy" id="37332"/>
    <lineage>
        <taxon>Bacteria</taxon>
        <taxon>Bacillati</taxon>
        <taxon>Actinomycetota</taxon>
        <taxon>Actinomycetes</taxon>
        <taxon>Mycobacteriales</taxon>
        <taxon>Nocardiaceae</taxon>
        <taxon>Nocardia</taxon>
    </lineage>
</organism>
<evidence type="ECO:0000256" key="1">
    <source>
        <dbReference type="ARBA" id="ARBA00023125"/>
    </source>
</evidence>
<dbReference type="Gene3D" id="1.10.357.10">
    <property type="entry name" value="Tetracycline Repressor, domain 2"/>
    <property type="match status" value="1"/>
</dbReference>
<dbReference type="EMBL" id="BBYQ01000023">
    <property type="protein sequence ID" value="GAP27767.1"/>
    <property type="molecule type" value="Genomic_DNA"/>
</dbReference>
<dbReference type="Pfam" id="PF00440">
    <property type="entry name" value="TetR_N"/>
    <property type="match status" value="1"/>
</dbReference>
<evidence type="ECO:0000256" key="3">
    <source>
        <dbReference type="SAM" id="MobiDB-lite"/>
    </source>
</evidence>
<protein>
    <submittedName>
        <fullName evidence="5">TetR family transcriptional regulator</fullName>
    </submittedName>
</protein>
<evidence type="ECO:0000259" key="4">
    <source>
        <dbReference type="PROSITE" id="PS50977"/>
    </source>
</evidence>
<sequence>MRHPDPVPVPAGPVSGPAGARVKHSLGDTHSMGNDDAAPNAEGGGRDTAAVAHLELSQRRFPEGQRRIFLAAIDAFSERGFHATTTRDIAARAGLSPAGLYVHFGSKEEVLYRISISSMRLTLQVATAAAADPGTAATHLTAVVRDLTVWHAEHAASVKVVLHHLTDLTPEHRSEVTDIQLAIHRLVRDLVAEGVADGDFEVTDTHATTLALMSLCVDTARWYSPDYRRTPDQIGADYATLALRMVGARPA</sequence>
<keyword evidence="6" id="KW-1185">Reference proteome</keyword>
<feature type="region of interest" description="Disordered" evidence="3">
    <location>
        <begin position="1"/>
        <end position="45"/>
    </location>
</feature>
<accession>A0ABC9YQJ6</accession>
<keyword evidence="1 2" id="KW-0238">DNA-binding</keyword>
<dbReference type="PROSITE" id="PS50977">
    <property type="entry name" value="HTH_TETR_2"/>
    <property type="match status" value="1"/>
</dbReference>
<dbReference type="InterPro" id="IPR041490">
    <property type="entry name" value="KstR2_TetR_C"/>
</dbReference>
<evidence type="ECO:0000313" key="6">
    <source>
        <dbReference type="Proteomes" id="UP000037179"/>
    </source>
</evidence>
<comment type="caution">
    <text evidence="5">The sequence shown here is derived from an EMBL/GenBank/DDBJ whole genome shotgun (WGS) entry which is preliminary data.</text>
</comment>
<dbReference type="InterPro" id="IPR009057">
    <property type="entry name" value="Homeodomain-like_sf"/>
</dbReference>
<dbReference type="SUPFAM" id="SSF46689">
    <property type="entry name" value="Homeodomain-like"/>
    <property type="match status" value="1"/>
</dbReference>
<dbReference type="PRINTS" id="PR00455">
    <property type="entry name" value="HTHTETR"/>
</dbReference>
<proteinExistence type="predicted"/>
<dbReference type="InterPro" id="IPR001647">
    <property type="entry name" value="HTH_TetR"/>
</dbReference>
<reference evidence="5 6" key="2">
    <citation type="journal article" date="2016" name="Genome Announc.">
        <title>Draft Genome Sequence of Erythromycin- and Oxytetracycline-Sensitive Nocardia seriolae Strain U-1 (NBRC 110359).</title>
        <authorList>
            <person name="Imajoh M."/>
            <person name="Sukeda M."/>
            <person name="Shimizu M."/>
            <person name="Yamane J."/>
            <person name="Ohnishi K."/>
            <person name="Oshima S."/>
        </authorList>
    </citation>
    <scope>NUCLEOTIDE SEQUENCE [LARGE SCALE GENOMIC DNA]</scope>
    <source>
        <strain evidence="5 6">U-1</strain>
    </source>
</reference>
<name>A0ABC9YQJ6_9NOCA</name>
<dbReference type="AlphaFoldDB" id="A0ABC9YQJ6"/>
<dbReference type="Proteomes" id="UP000037179">
    <property type="component" value="Unassembled WGS sequence"/>
</dbReference>
<dbReference type="InterPro" id="IPR036271">
    <property type="entry name" value="Tet_transcr_reg_TetR-rel_C_sf"/>
</dbReference>
<feature type="compositionally biased region" description="Pro residues" evidence="3">
    <location>
        <begin position="1"/>
        <end position="11"/>
    </location>
</feature>
<evidence type="ECO:0000256" key="2">
    <source>
        <dbReference type="PROSITE-ProRule" id="PRU00335"/>
    </source>
</evidence>
<dbReference type="InterPro" id="IPR023772">
    <property type="entry name" value="DNA-bd_HTH_TetR-type_CS"/>
</dbReference>
<dbReference type="InterPro" id="IPR050109">
    <property type="entry name" value="HTH-type_TetR-like_transc_reg"/>
</dbReference>